<organism evidence="2 3">
    <name type="scientific">Dankookia rubra</name>
    <dbReference type="NCBI Taxonomy" id="1442381"/>
    <lineage>
        <taxon>Bacteria</taxon>
        <taxon>Pseudomonadati</taxon>
        <taxon>Pseudomonadota</taxon>
        <taxon>Alphaproteobacteria</taxon>
        <taxon>Acetobacterales</taxon>
        <taxon>Roseomonadaceae</taxon>
        <taxon>Dankookia</taxon>
    </lineage>
</organism>
<evidence type="ECO:0000313" key="2">
    <source>
        <dbReference type="EMBL" id="TDH64525.1"/>
    </source>
</evidence>
<sequence length="97" mass="10622">MRSLVAVMLLLAGAARAEQACFLGYAGFEEKVPHLDLEACPGGAVKPEEGFCRIALSGADVLVYQFRHGEPEPCLARLDRYAFNDFVARFGITYVKP</sequence>
<dbReference type="EMBL" id="SMSJ01000001">
    <property type="protein sequence ID" value="TDH64525.1"/>
    <property type="molecule type" value="Genomic_DNA"/>
</dbReference>
<accession>A0A4V3AB82</accession>
<dbReference type="RefSeq" id="WP_133286681.1">
    <property type="nucleotide sequence ID" value="NZ_SMSJ01000001.1"/>
</dbReference>
<name>A0A4V3AB82_9PROT</name>
<reference evidence="2 3" key="1">
    <citation type="journal article" date="2016" name="J. Microbiol.">
        <title>Dankookia rubra gen. nov., sp. nov., an alphaproteobacterium isolated from sediment of a shallow stream.</title>
        <authorList>
            <person name="Kim W.H."/>
            <person name="Kim D.H."/>
            <person name="Kang K."/>
            <person name="Ahn T.Y."/>
        </authorList>
    </citation>
    <scope>NUCLEOTIDE SEQUENCE [LARGE SCALE GENOMIC DNA]</scope>
    <source>
        <strain evidence="2 3">JCM30602</strain>
    </source>
</reference>
<dbReference type="OrthoDB" id="7274522at2"/>
<evidence type="ECO:0000313" key="3">
    <source>
        <dbReference type="Proteomes" id="UP000295096"/>
    </source>
</evidence>
<protein>
    <submittedName>
        <fullName evidence="2">Uncharacterized protein</fullName>
    </submittedName>
</protein>
<gene>
    <name evidence="2" type="ORF">E2C06_00850</name>
</gene>
<keyword evidence="1" id="KW-0732">Signal</keyword>
<evidence type="ECO:0000256" key="1">
    <source>
        <dbReference type="SAM" id="SignalP"/>
    </source>
</evidence>
<proteinExistence type="predicted"/>
<dbReference type="AlphaFoldDB" id="A0A4V3AB82"/>
<keyword evidence="3" id="KW-1185">Reference proteome</keyword>
<dbReference type="Proteomes" id="UP000295096">
    <property type="component" value="Unassembled WGS sequence"/>
</dbReference>
<feature type="signal peptide" evidence="1">
    <location>
        <begin position="1"/>
        <end position="17"/>
    </location>
</feature>
<comment type="caution">
    <text evidence="2">The sequence shown here is derived from an EMBL/GenBank/DDBJ whole genome shotgun (WGS) entry which is preliminary data.</text>
</comment>
<feature type="chain" id="PRO_5020481184" evidence="1">
    <location>
        <begin position="18"/>
        <end position="97"/>
    </location>
</feature>